<dbReference type="GO" id="GO:0004792">
    <property type="term" value="F:thiosulfate-cyanide sulfurtransferase activity"/>
    <property type="evidence" value="ECO:0007669"/>
    <property type="project" value="TreeGrafter"/>
</dbReference>
<dbReference type="EMBL" id="RAXT01000004">
    <property type="protein sequence ID" value="RKG39792.1"/>
    <property type="molecule type" value="Genomic_DNA"/>
</dbReference>
<dbReference type="FunFam" id="3.40.50.720:FF:000080">
    <property type="entry name" value="Thiazole biosynthesis adenylyltransferase ThiF"/>
    <property type="match status" value="1"/>
</dbReference>
<comment type="similarity">
    <text evidence="1">Belongs to the HesA/MoeB/ThiF family.</text>
</comment>
<dbReference type="InterPro" id="IPR035985">
    <property type="entry name" value="Ubiquitin-activating_enz"/>
</dbReference>
<evidence type="ECO:0000313" key="4">
    <source>
        <dbReference type="Proteomes" id="UP000280405"/>
    </source>
</evidence>
<protein>
    <submittedName>
        <fullName evidence="3">HesA/MoeB/ThiF family protein</fullName>
    </submittedName>
</protein>
<evidence type="ECO:0000256" key="1">
    <source>
        <dbReference type="ARBA" id="ARBA00009919"/>
    </source>
</evidence>
<dbReference type="PANTHER" id="PTHR10953:SF240">
    <property type="entry name" value="SULFUR CARRIER PROTEIN THIS ADENYLYLTRANSFERASE"/>
    <property type="match status" value="1"/>
</dbReference>
<gene>
    <name evidence="3" type="ORF">D7V20_04100</name>
</gene>
<dbReference type="Gene3D" id="3.40.50.720">
    <property type="entry name" value="NAD(P)-binding Rossmann-like Domain"/>
    <property type="match status" value="1"/>
</dbReference>
<name>A0A3A8EY69_9GAMM</name>
<feature type="domain" description="THIF-type NAD/FAD binding fold" evidence="2">
    <location>
        <begin position="9"/>
        <end position="243"/>
    </location>
</feature>
<dbReference type="GO" id="GO:0008641">
    <property type="term" value="F:ubiquitin-like modifier activating enzyme activity"/>
    <property type="evidence" value="ECO:0007669"/>
    <property type="project" value="InterPro"/>
</dbReference>
<proteinExistence type="inferred from homology"/>
<dbReference type="Pfam" id="PF00899">
    <property type="entry name" value="ThiF"/>
    <property type="match status" value="1"/>
</dbReference>
<dbReference type="GO" id="GO:0008146">
    <property type="term" value="F:sulfotransferase activity"/>
    <property type="evidence" value="ECO:0007669"/>
    <property type="project" value="TreeGrafter"/>
</dbReference>
<comment type="caution">
    <text evidence="3">The sequence shown here is derived from an EMBL/GenBank/DDBJ whole genome shotgun (WGS) entry which is preliminary data.</text>
</comment>
<dbReference type="Proteomes" id="UP000280405">
    <property type="component" value="Unassembled WGS sequence"/>
</dbReference>
<dbReference type="OrthoDB" id="9804286at2"/>
<dbReference type="GO" id="GO:0016779">
    <property type="term" value="F:nucleotidyltransferase activity"/>
    <property type="evidence" value="ECO:0007669"/>
    <property type="project" value="TreeGrafter"/>
</dbReference>
<dbReference type="InterPro" id="IPR000594">
    <property type="entry name" value="ThiF_NAD_FAD-bd"/>
</dbReference>
<dbReference type="GO" id="GO:0005829">
    <property type="term" value="C:cytosol"/>
    <property type="evidence" value="ECO:0007669"/>
    <property type="project" value="TreeGrafter"/>
</dbReference>
<dbReference type="InterPro" id="IPR045886">
    <property type="entry name" value="ThiF/MoeB/HesA"/>
</dbReference>
<dbReference type="SUPFAM" id="SSF69572">
    <property type="entry name" value="Activating enzymes of the ubiquitin-like proteins"/>
    <property type="match status" value="1"/>
</dbReference>
<dbReference type="CDD" id="cd00757">
    <property type="entry name" value="ThiF_MoeB_HesA_family"/>
    <property type="match status" value="1"/>
</dbReference>
<evidence type="ECO:0000313" key="3">
    <source>
        <dbReference type="EMBL" id="RKG39792.1"/>
    </source>
</evidence>
<evidence type="ECO:0000259" key="2">
    <source>
        <dbReference type="Pfam" id="PF00899"/>
    </source>
</evidence>
<dbReference type="RefSeq" id="WP_120383062.1">
    <property type="nucleotide sequence ID" value="NZ_RAXT01000004.1"/>
</dbReference>
<dbReference type="AlphaFoldDB" id="A0A3A8EY69"/>
<dbReference type="PANTHER" id="PTHR10953">
    <property type="entry name" value="UBIQUITIN-ACTIVATING ENZYME E1"/>
    <property type="match status" value="1"/>
</dbReference>
<organism evidence="3 4">
    <name type="scientific">Acinetobacter rongchengensis</name>
    <dbReference type="NCBI Taxonomy" id="2419601"/>
    <lineage>
        <taxon>Bacteria</taxon>
        <taxon>Pseudomonadati</taxon>
        <taxon>Pseudomonadota</taxon>
        <taxon>Gammaproteobacteria</taxon>
        <taxon>Moraxellales</taxon>
        <taxon>Moraxellaceae</taxon>
        <taxon>Acinetobacter</taxon>
    </lineage>
</organism>
<reference evidence="3 4" key="1">
    <citation type="submission" date="2018-09" db="EMBL/GenBank/DDBJ databases">
        <title>The draft genome of Acinetobacter spp. strains.</title>
        <authorList>
            <person name="Qin J."/>
            <person name="Feng Y."/>
            <person name="Zong Z."/>
        </authorList>
    </citation>
    <scope>NUCLEOTIDE SEQUENCE [LARGE SCALE GENOMIC DNA]</scope>
    <source>
        <strain evidence="3 4">WCHAc060115</strain>
    </source>
</reference>
<accession>A0A3A8EY69</accession>
<keyword evidence="4" id="KW-1185">Reference proteome</keyword>
<sequence>MNETQLMHYSRHILLNAIDINGQEKINQATVLVIGCGGLGSACATILAGAGVGQLILCDHDTIELSNLQRQFAFELADIGQAKVKVLTHYLTQRNQQISIKALHNKISSALLQEYLPICDVIVDCTDNSATRHLINQYAVRFHVPLVSASVIQFSGQLNVFDSRQTISPCYACLFPLQTDDRRCIHNGVFSPLVHLIAAAQAAEVLKLLVGFGHSSVGKMIQFEGLNFETYRLNVSQNPNCSVCRAFHAKVDV</sequence>